<dbReference type="EMBL" id="LDUG01000048">
    <property type="protein sequence ID" value="KVW93354.1"/>
    <property type="molecule type" value="Genomic_DNA"/>
</dbReference>
<evidence type="ECO:0000313" key="3">
    <source>
        <dbReference type="EMBL" id="KVW93354.1"/>
    </source>
</evidence>
<proteinExistence type="predicted"/>
<dbReference type="RefSeq" id="WP_059758320.1">
    <property type="nucleotide sequence ID" value="NZ_LDUG01000048.1"/>
</dbReference>
<dbReference type="Proteomes" id="UP000064243">
    <property type="component" value="Unassembled WGS sequence"/>
</dbReference>
<evidence type="ECO:0000256" key="2">
    <source>
        <dbReference type="SAM" id="Phobius"/>
    </source>
</evidence>
<name>A0A106BIY0_THIDE</name>
<gene>
    <name evidence="3" type="ORF">ABW22_14600</name>
</gene>
<dbReference type="AlphaFoldDB" id="A0A106BIY0"/>
<keyword evidence="2" id="KW-0472">Membrane</keyword>
<sequence length="218" mass="24412">MVSEKLREIAARVGMMSLRERVFIFVASLVVILALVQTLLIDAGQLGKQQASSRVQTAEEALVQIGQQRQQLEREAERNPDRAAREVLAGQEARLAALNAELDRLQRSLIPPERMNQVLKNVVQEQSGIRIVGFKTLDPQPVALPDAAEGTPPGFYRHGFEVKVSGQYSELVTYLERVEALPWRLNWIEATLDAAARPILTLTLTVHTLSLEETWLRV</sequence>
<keyword evidence="2" id="KW-1133">Transmembrane helix</keyword>
<feature type="coiled-coil region" evidence="1">
    <location>
        <begin position="55"/>
        <end position="108"/>
    </location>
</feature>
<keyword evidence="4" id="KW-1185">Reference proteome</keyword>
<organism evidence="3 4">
    <name type="scientific">Thiobacillus denitrificans</name>
    <dbReference type="NCBI Taxonomy" id="36861"/>
    <lineage>
        <taxon>Bacteria</taxon>
        <taxon>Pseudomonadati</taxon>
        <taxon>Pseudomonadota</taxon>
        <taxon>Betaproteobacteria</taxon>
        <taxon>Nitrosomonadales</taxon>
        <taxon>Thiobacillaceae</taxon>
        <taxon>Thiobacillus</taxon>
    </lineage>
</organism>
<dbReference type="PATRIC" id="fig|36861.3.peg.2743"/>
<protein>
    <recommendedName>
        <fullName evidence="5">MSHA biogenesis protein MshJ</fullName>
    </recommendedName>
</protein>
<comment type="caution">
    <text evidence="3">The sequence shown here is derived from an EMBL/GenBank/DDBJ whole genome shotgun (WGS) entry which is preliminary data.</text>
</comment>
<keyword evidence="1" id="KW-0175">Coiled coil</keyword>
<evidence type="ECO:0000313" key="4">
    <source>
        <dbReference type="Proteomes" id="UP000064243"/>
    </source>
</evidence>
<dbReference type="OrthoDB" id="9151209at2"/>
<keyword evidence="2" id="KW-0812">Transmembrane</keyword>
<evidence type="ECO:0008006" key="5">
    <source>
        <dbReference type="Google" id="ProtNLM"/>
    </source>
</evidence>
<accession>A0A106BIY0</accession>
<feature type="transmembrane region" description="Helical" evidence="2">
    <location>
        <begin position="21"/>
        <end position="40"/>
    </location>
</feature>
<reference evidence="3 4" key="1">
    <citation type="journal article" date="2015" name="Appl. Environ. Microbiol.">
        <title>Aerobic and Anaerobic Thiosulfate Oxidation by a Cold-Adapted, Subglacial Chemoautotroph.</title>
        <authorList>
            <person name="Harrold Z.R."/>
            <person name="Skidmore M.L."/>
            <person name="Hamilton T.L."/>
            <person name="Desch L."/>
            <person name="Amada K."/>
            <person name="van Gelder W."/>
            <person name="Glover K."/>
            <person name="Roden E.E."/>
            <person name="Boyd E.S."/>
        </authorList>
    </citation>
    <scope>NUCLEOTIDE SEQUENCE [LARGE SCALE GENOMIC DNA]</scope>
    <source>
        <strain evidence="3 4">RG</strain>
    </source>
</reference>
<evidence type="ECO:0000256" key="1">
    <source>
        <dbReference type="SAM" id="Coils"/>
    </source>
</evidence>